<dbReference type="Proteomes" id="UP000024635">
    <property type="component" value="Unassembled WGS sequence"/>
</dbReference>
<evidence type="ECO:0000313" key="2">
    <source>
        <dbReference type="Proteomes" id="UP000024635"/>
    </source>
</evidence>
<keyword evidence="2" id="KW-1185">Reference proteome</keyword>
<gene>
    <name evidence="1" type="primary">Acey_s0166.g68</name>
    <name evidence="1" type="ORF">Y032_0166g68</name>
</gene>
<accession>A0A016SWT8</accession>
<dbReference type="AlphaFoldDB" id="A0A016SWT8"/>
<evidence type="ECO:0000313" key="1">
    <source>
        <dbReference type="EMBL" id="EYB94882.1"/>
    </source>
</evidence>
<dbReference type="EMBL" id="JARK01001502">
    <property type="protein sequence ID" value="EYB94882.1"/>
    <property type="molecule type" value="Genomic_DNA"/>
</dbReference>
<proteinExistence type="predicted"/>
<protein>
    <submittedName>
        <fullName evidence="1">Uncharacterized protein</fullName>
    </submittedName>
</protein>
<comment type="caution">
    <text evidence="1">The sequence shown here is derived from an EMBL/GenBank/DDBJ whole genome shotgun (WGS) entry which is preliminary data.</text>
</comment>
<sequence>MMYAGPGVKLIIEFICVISKIRRPILGRRASMRPPLATVYTLCTSSTGAQVYKRYVKGKFEYENTFTMGNLNDACEPCGKYFDGHQVVDKLGPDTLFELG</sequence>
<name>A0A016SWT8_9BILA</name>
<reference evidence="2" key="1">
    <citation type="journal article" date="2015" name="Nat. Genet.">
        <title>The genome and transcriptome of the zoonotic hookworm Ancylostoma ceylanicum identify infection-specific gene families.</title>
        <authorList>
            <person name="Schwarz E.M."/>
            <person name="Hu Y."/>
            <person name="Antoshechkin I."/>
            <person name="Miller M.M."/>
            <person name="Sternberg P.W."/>
            <person name="Aroian R.V."/>
        </authorList>
    </citation>
    <scope>NUCLEOTIDE SEQUENCE</scope>
    <source>
        <strain evidence="2">HY135</strain>
    </source>
</reference>
<organism evidence="1 2">
    <name type="scientific">Ancylostoma ceylanicum</name>
    <dbReference type="NCBI Taxonomy" id="53326"/>
    <lineage>
        <taxon>Eukaryota</taxon>
        <taxon>Metazoa</taxon>
        <taxon>Ecdysozoa</taxon>
        <taxon>Nematoda</taxon>
        <taxon>Chromadorea</taxon>
        <taxon>Rhabditida</taxon>
        <taxon>Rhabditina</taxon>
        <taxon>Rhabditomorpha</taxon>
        <taxon>Strongyloidea</taxon>
        <taxon>Ancylostomatidae</taxon>
        <taxon>Ancylostomatinae</taxon>
        <taxon>Ancylostoma</taxon>
    </lineage>
</organism>